<reference evidence="2 3" key="1">
    <citation type="submission" date="2018-01" db="EMBL/GenBank/DDBJ databases">
        <authorList>
            <person name="Clerissi C."/>
        </authorList>
    </citation>
    <scope>NUCLEOTIDE SEQUENCE [LARGE SCALE GENOMIC DNA]</scope>
    <source>
        <strain evidence="2">Cupriavidus oxalaticus LMG 2235</strain>
        <plasmid evidence="3">co2235_mp</plasmid>
    </source>
</reference>
<dbReference type="PANTHER" id="PTHR30024:SF21">
    <property type="entry name" value="ABC TRANSPORTER SUBSTRATE-BINDING PROTEIN"/>
    <property type="match status" value="1"/>
</dbReference>
<dbReference type="RefSeq" id="WP_371136889.1">
    <property type="nucleotide sequence ID" value="NZ_CP032518.1"/>
</dbReference>
<protein>
    <submittedName>
        <fullName evidence="2">Aliphatic sulfonates transporter, periplasmic binding component</fullName>
    </submittedName>
</protein>
<sequence>MKAPRPRTAAGSHGTDALQSRLSRRDLLRGAAWSGLGLAASLSPLSAFSASPSARPDVIRIGVAQPATGTPPSFAGSSLAIAHARGWLEESFKPTGTRVEWFFFKGAGPAVNEALANRQLDFALQGDLPSLVGRAAGLKTRLVLATGVRANIYVGVPPDSPLKTLADLRGKRVSLFKGTNMHLPALRLLEANGLTDKDLRLLNLDTAGYLAALSTKDIDAAIGAMDILRLRDKGAVRILYSSKNQSPIYTRQSHVLVTDDFASRYPEATQHLVKTAVEAARWASDESHREEVLRTWARAGTPYEHWKEDFDGEPLRVRLNPNFDPFLVSRYKDAVEQAYRFRLSRARFDVDQWIDQRFLKAALNDLSLQTYWPVYQPNGKILGA</sequence>
<dbReference type="PANTHER" id="PTHR30024">
    <property type="entry name" value="ALIPHATIC SULFONATES-BINDING PROTEIN-RELATED"/>
    <property type="match status" value="1"/>
</dbReference>
<feature type="domain" description="SsuA/THI5-like" evidence="1">
    <location>
        <begin position="109"/>
        <end position="284"/>
    </location>
</feature>
<dbReference type="Proteomes" id="UP000256862">
    <property type="component" value="Plasmid CO2235_mp"/>
</dbReference>
<evidence type="ECO:0000313" key="3">
    <source>
        <dbReference type="Proteomes" id="UP000256862"/>
    </source>
</evidence>
<dbReference type="Gene3D" id="3.40.190.10">
    <property type="entry name" value="Periplasmic binding protein-like II"/>
    <property type="match status" value="2"/>
</dbReference>
<dbReference type="EMBL" id="OGUS01000140">
    <property type="protein sequence ID" value="SPC20880.1"/>
    <property type="molecule type" value="Genomic_DNA"/>
</dbReference>
<geneLocation type="plasmid" evidence="3">
    <name>co2235_mp</name>
</geneLocation>
<evidence type="ECO:0000313" key="2">
    <source>
        <dbReference type="EMBL" id="SPC20880.1"/>
    </source>
</evidence>
<dbReference type="InterPro" id="IPR015168">
    <property type="entry name" value="SsuA/THI5"/>
</dbReference>
<comment type="caution">
    <text evidence="2">The sequence shown here is derived from an EMBL/GenBank/DDBJ whole genome shotgun (WGS) entry which is preliminary data.</text>
</comment>
<dbReference type="AlphaFoldDB" id="A0A976GCR0"/>
<dbReference type="SUPFAM" id="SSF53850">
    <property type="entry name" value="Periplasmic binding protein-like II"/>
    <property type="match status" value="1"/>
</dbReference>
<accession>A0A976GCR0</accession>
<dbReference type="GeneID" id="303489986"/>
<proteinExistence type="predicted"/>
<name>A0A976GCR0_9BURK</name>
<dbReference type="CDD" id="cd13555">
    <property type="entry name" value="PBP2_sulfate_ester_like"/>
    <property type="match status" value="1"/>
</dbReference>
<dbReference type="PROSITE" id="PS51318">
    <property type="entry name" value="TAT"/>
    <property type="match status" value="1"/>
</dbReference>
<dbReference type="Pfam" id="PF09084">
    <property type="entry name" value="NMT1"/>
    <property type="match status" value="1"/>
</dbReference>
<gene>
    <name evidence="2" type="ORF">CO2235_MP50067</name>
</gene>
<dbReference type="InterPro" id="IPR006311">
    <property type="entry name" value="TAT_signal"/>
</dbReference>
<evidence type="ECO:0000259" key="1">
    <source>
        <dbReference type="Pfam" id="PF09084"/>
    </source>
</evidence>
<organism evidence="2 3">
    <name type="scientific">Cupriavidus oxalaticus</name>
    <dbReference type="NCBI Taxonomy" id="96344"/>
    <lineage>
        <taxon>Bacteria</taxon>
        <taxon>Pseudomonadati</taxon>
        <taxon>Pseudomonadota</taxon>
        <taxon>Betaproteobacteria</taxon>
        <taxon>Burkholderiales</taxon>
        <taxon>Burkholderiaceae</taxon>
        <taxon>Cupriavidus</taxon>
    </lineage>
</organism>